<proteinExistence type="predicted"/>
<feature type="chain" id="PRO_5035853723" evidence="2">
    <location>
        <begin position="23"/>
        <end position="502"/>
    </location>
</feature>
<sequence>MGGHWGWEMAALLLSCCSLVATITVLKLYDGTNVNSWKFYLSLSTTLSILSQVSRTSTAFALTSCIGQAKWNWFSKREDHLTTFTWFDAASRGPLGSVALFEPYSDVISAEQILYGLGRKTPGIEAIWLNNPKGKLVLERLSSLDSLFSLTAGKVIADRRETFYFRDAFTTFIVFQILKPPRNYTLQVSAWKDEPPEAWECGFSFCLNRYNSTVQDGILYETVLNSTKQTSPESMRAHPHINDNHMRNITNGTEQWYFWSYPSNYSLYSPLGDELSANLTLPNPSKLWDFARSSLDLQIPDSWETLSYAGNSSYYPYRNDSRTFSIGDSTVRSTIYWFLDKYRMFVGTAPCLAYNGLKSYNDNDVMGKSIAQSTNITETFENTAKRMTAFMLEIPQTADNEQVYVNGQAFVWVEHIRIRWPFVTFPVAVAVAGLVFVLLTTEGVANKVSEQTVVTLSMDSADGSFELKESKESASSTGALLERYASSSETLTNRYRDEREGM</sequence>
<accession>A0A8S8ZK64</accession>
<dbReference type="Pfam" id="PF11374">
    <property type="entry name" value="DUF3176"/>
    <property type="match status" value="1"/>
</dbReference>
<keyword evidence="1" id="KW-0812">Transmembrane</keyword>
<gene>
    <name evidence="3" type="ORF">SMACR_04203</name>
</gene>
<dbReference type="InterPro" id="IPR021514">
    <property type="entry name" value="DUF3176"/>
</dbReference>
<keyword evidence="2" id="KW-0732">Signal</keyword>
<protein>
    <submittedName>
        <fullName evidence="3">Uncharacterized protein</fullName>
    </submittedName>
</protein>
<evidence type="ECO:0000256" key="2">
    <source>
        <dbReference type="SAM" id="SignalP"/>
    </source>
</evidence>
<dbReference type="PANTHER" id="PTHR35394">
    <property type="entry name" value="DUF3176 DOMAIN-CONTAINING PROTEIN"/>
    <property type="match status" value="1"/>
</dbReference>
<organism evidence="3 4">
    <name type="scientific">Sordaria macrospora</name>
    <dbReference type="NCBI Taxonomy" id="5147"/>
    <lineage>
        <taxon>Eukaryota</taxon>
        <taxon>Fungi</taxon>
        <taxon>Dikarya</taxon>
        <taxon>Ascomycota</taxon>
        <taxon>Pezizomycotina</taxon>
        <taxon>Sordariomycetes</taxon>
        <taxon>Sordariomycetidae</taxon>
        <taxon>Sordariales</taxon>
        <taxon>Sordariaceae</taxon>
        <taxon>Sordaria</taxon>
    </lineage>
</organism>
<keyword evidence="1" id="KW-0472">Membrane</keyword>
<dbReference type="VEuPathDB" id="FungiDB:SMAC_04203"/>
<dbReference type="EMBL" id="NMPR01000129">
    <property type="protein sequence ID" value="KAA8629628.1"/>
    <property type="molecule type" value="Genomic_DNA"/>
</dbReference>
<dbReference type="PANTHER" id="PTHR35394:SF5">
    <property type="entry name" value="DUF3176 DOMAIN-CONTAINING PROTEIN"/>
    <property type="match status" value="1"/>
</dbReference>
<reference evidence="3 4" key="1">
    <citation type="submission" date="2017-07" db="EMBL/GenBank/DDBJ databases">
        <title>Genome sequence of the Sordaria macrospora wild type strain R19027.</title>
        <authorList>
            <person name="Nowrousian M."/>
            <person name="Teichert I."/>
            <person name="Kueck U."/>
        </authorList>
    </citation>
    <scope>NUCLEOTIDE SEQUENCE [LARGE SCALE GENOMIC DNA]</scope>
    <source>
        <strain evidence="3 4">R19027</strain>
        <tissue evidence="3">Mycelium</tissue>
    </source>
</reference>
<evidence type="ECO:0000313" key="3">
    <source>
        <dbReference type="EMBL" id="KAA8629628.1"/>
    </source>
</evidence>
<evidence type="ECO:0000256" key="1">
    <source>
        <dbReference type="SAM" id="Phobius"/>
    </source>
</evidence>
<dbReference type="Proteomes" id="UP000433876">
    <property type="component" value="Unassembled WGS sequence"/>
</dbReference>
<feature type="transmembrane region" description="Helical" evidence="1">
    <location>
        <begin position="420"/>
        <end position="439"/>
    </location>
</feature>
<feature type="signal peptide" evidence="2">
    <location>
        <begin position="1"/>
        <end position="22"/>
    </location>
</feature>
<keyword evidence="1" id="KW-1133">Transmembrane helix</keyword>
<name>A0A8S8ZK64_SORMA</name>
<comment type="caution">
    <text evidence="3">The sequence shown here is derived from an EMBL/GenBank/DDBJ whole genome shotgun (WGS) entry which is preliminary data.</text>
</comment>
<dbReference type="AlphaFoldDB" id="A0A8S8ZK64"/>
<evidence type="ECO:0000313" key="4">
    <source>
        <dbReference type="Proteomes" id="UP000433876"/>
    </source>
</evidence>